<reference evidence="3 4" key="1">
    <citation type="submission" date="2024-07" db="EMBL/GenBank/DDBJ databases">
        <title>Section-level genome sequencing and comparative genomics of Aspergillus sections Usti and Cavernicolus.</title>
        <authorList>
            <consortium name="Lawrence Berkeley National Laboratory"/>
            <person name="Nybo J.L."/>
            <person name="Vesth T.C."/>
            <person name="Theobald S."/>
            <person name="Frisvad J.C."/>
            <person name="Larsen T.O."/>
            <person name="Kjaerboelling I."/>
            <person name="Rothschild-Mancinelli K."/>
            <person name="Lyhne E.K."/>
            <person name="Kogle M.E."/>
            <person name="Barry K."/>
            <person name="Clum A."/>
            <person name="Na H."/>
            <person name="Ledsgaard L."/>
            <person name="Lin J."/>
            <person name="Lipzen A."/>
            <person name="Kuo A."/>
            <person name="Riley R."/>
            <person name="Mondo S."/>
            <person name="Labutti K."/>
            <person name="Haridas S."/>
            <person name="Pangalinan J."/>
            <person name="Salamov A.A."/>
            <person name="Simmons B.A."/>
            <person name="Magnuson J.K."/>
            <person name="Chen J."/>
            <person name="Drula E."/>
            <person name="Henrissat B."/>
            <person name="Wiebenga A."/>
            <person name="Lubbers R.J."/>
            <person name="Gomes A.C."/>
            <person name="Macurrencykelacurrency M.R."/>
            <person name="Stajich J."/>
            <person name="Grigoriev I.V."/>
            <person name="Mortensen U.H."/>
            <person name="De Vries R.P."/>
            <person name="Baker S.E."/>
            <person name="Andersen M.R."/>
        </authorList>
    </citation>
    <scope>NUCLEOTIDE SEQUENCE [LARGE SCALE GENOMIC DNA]</scope>
    <source>
        <strain evidence="3 4">CBS 449.75</strain>
    </source>
</reference>
<keyword evidence="4" id="KW-1185">Reference proteome</keyword>
<evidence type="ECO:0000256" key="1">
    <source>
        <dbReference type="SAM" id="MobiDB-lite"/>
    </source>
</evidence>
<keyword evidence="2" id="KW-1133">Transmembrane helix</keyword>
<gene>
    <name evidence="3" type="ORF">BJX67DRAFT_381410</name>
</gene>
<comment type="caution">
    <text evidence="3">The sequence shown here is derived from an EMBL/GenBank/DDBJ whole genome shotgun (WGS) entry which is preliminary data.</text>
</comment>
<dbReference type="RefSeq" id="XP_070886074.1">
    <property type="nucleotide sequence ID" value="XM_071033015.1"/>
</dbReference>
<organism evidence="3 4">
    <name type="scientific">Aspergillus lucknowensis</name>
    <dbReference type="NCBI Taxonomy" id="176173"/>
    <lineage>
        <taxon>Eukaryota</taxon>
        <taxon>Fungi</taxon>
        <taxon>Dikarya</taxon>
        <taxon>Ascomycota</taxon>
        <taxon>Pezizomycotina</taxon>
        <taxon>Eurotiomycetes</taxon>
        <taxon>Eurotiomycetidae</taxon>
        <taxon>Eurotiales</taxon>
        <taxon>Aspergillaceae</taxon>
        <taxon>Aspergillus</taxon>
        <taxon>Aspergillus subgen. Nidulantes</taxon>
    </lineage>
</organism>
<name>A0ABR4LRD5_9EURO</name>
<feature type="region of interest" description="Disordered" evidence="1">
    <location>
        <begin position="92"/>
        <end position="117"/>
    </location>
</feature>
<dbReference type="EMBL" id="JBFXLQ010000021">
    <property type="protein sequence ID" value="KAL2867095.1"/>
    <property type="molecule type" value="Genomic_DNA"/>
</dbReference>
<dbReference type="Proteomes" id="UP001610432">
    <property type="component" value="Unassembled WGS sequence"/>
</dbReference>
<sequence length="117" mass="12996">MAWYSILPAELIYIESWVVRCFVVLGLVTIIPWIALIIFDMILYIWRLVAYNIPWVGGRARGMQRPRAPSLNELPDRFGLGVSNENEKYGGVGTGVGADTSSGGGGELKQRHERASM</sequence>
<evidence type="ECO:0000313" key="3">
    <source>
        <dbReference type="EMBL" id="KAL2867095.1"/>
    </source>
</evidence>
<dbReference type="GeneID" id="98148087"/>
<keyword evidence="2" id="KW-0812">Transmembrane</keyword>
<evidence type="ECO:0000256" key="2">
    <source>
        <dbReference type="SAM" id="Phobius"/>
    </source>
</evidence>
<proteinExistence type="predicted"/>
<evidence type="ECO:0000313" key="4">
    <source>
        <dbReference type="Proteomes" id="UP001610432"/>
    </source>
</evidence>
<accession>A0ABR4LRD5</accession>
<feature type="transmembrane region" description="Helical" evidence="2">
    <location>
        <begin position="17"/>
        <end position="39"/>
    </location>
</feature>
<keyword evidence="2" id="KW-0472">Membrane</keyword>
<protein>
    <submittedName>
        <fullName evidence="3">Uncharacterized protein</fullName>
    </submittedName>
</protein>
<feature type="compositionally biased region" description="Basic and acidic residues" evidence="1">
    <location>
        <begin position="108"/>
        <end position="117"/>
    </location>
</feature>
<feature type="compositionally biased region" description="Gly residues" evidence="1">
    <location>
        <begin position="92"/>
        <end position="107"/>
    </location>
</feature>